<dbReference type="SUPFAM" id="SSF47729">
    <property type="entry name" value="IHF-like DNA-binding proteins"/>
    <property type="match status" value="1"/>
</dbReference>
<evidence type="ECO:0000256" key="2">
    <source>
        <dbReference type="ARBA" id="ARBA00023067"/>
    </source>
</evidence>
<dbReference type="CDD" id="cd13831">
    <property type="entry name" value="HU"/>
    <property type="match status" value="1"/>
</dbReference>
<evidence type="ECO:0000256" key="3">
    <source>
        <dbReference type="ARBA" id="ARBA00023125"/>
    </source>
</evidence>
<evidence type="ECO:0000256" key="1">
    <source>
        <dbReference type="ARBA" id="ARBA00010529"/>
    </source>
</evidence>
<evidence type="ECO:0000313" key="6">
    <source>
        <dbReference type="Proteomes" id="UP000198324"/>
    </source>
</evidence>
<dbReference type="PANTHER" id="PTHR33175">
    <property type="entry name" value="DNA-BINDING PROTEIN HU"/>
    <property type="match status" value="1"/>
</dbReference>
<dbReference type="GO" id="GO:0005829">
    <property type="term" value="C:cytosol"/>
    <property type="evidence" value="ECO:0007669"/>
    <property type="project" value="TreeGrafter"/>
</dbReference>
<evidence type="ECO:0000256" key="4">
    <source>
        <dbReference type="RuleBase" id="RU003939"/>
    </source>
</evidence>
<dbReference type="InterPro" id="IPR000119">
    <property type="entry name" value="Hist_DNA-bd"/>
</dbReference>
<dbReference type="Pfam" id="PF00216">
    <property type="entry name" value="Bac_DNA_binding"/>
    <property type="match status" value="1"/>
</dbReference>
<keyword evidence="6" id="KW-1185">Reference proteome</keyword>
<comment type="similarity">
    <text evidence="1 4">Belongs to the bacterial histone-like protein family.</text>
</comment>
<dbReference type="EMBL" id="FZOC01000005">
    <property type="protein sequence ID" value="SNS06192.1"/>
    <property type="molecule type" value="Genomic_DNA"/>
</dbReference>
<organism evidence="5 6">
    <name type="scientific">Humidesulfovibrio mexicanus</name>
    <dbReference type="NCBI Taxonomy" id="147047"/>
    <lineage>
        <taxon>Bacteria</taxon>
        <taxon>Pseudomonadati</taxon>
        <taxon>Thermodesulfobacteriota</taxon>
        <taxon>Desulfovibrionia</taxon>
        <taxon>Desulfovibrionales</taxon>
        <taxon>Desulfovibrionaceae</taxon>
        <taxon>Humidesulfovibrio</taxon>
    </lineage>
</organism>
<gene>
    <name evidence="5" type="ORF">SAMN04488503_2511</name>
</gene>
<dbReference type="Gene3D" id="4.10.520.10">
    <property type="entry name" value="IHF-like DNA-binding proteins"/>
    <property type="match status" value="1"/>
</dbReference>
<proteinExistence type="inferred from homology"/>
<name>A0A239BEZ5_9BACT</name>
<dbReference type="Proteomes" id="UP000198324">
    <property type="component" value="Unassembled WGS sequence"/>
</dbReference>
<protein>
    <submittedName>
        <fullName evidence="5">DNA-binding protein HU-beta</fullName>
    </submittedName>
</protein>
<dbReference type="GO" id="GO:0003677">
    <property type="term" value="F:DNA binding"/>
    <property type="evidence" value="ECO:0007669"/>
    <property type="project" value="UniProtKB-KW"/>
</dbReference>
<dbReference type="AlphaFoldDB" id="A0A239BEZ5"/>
<evidence type="ECO:0000313" key="5">
    <source>
        <dbReference type="EMBL" id="SNS06192.1"/>
    </source>
</evidence>
<dbReference type="PANTHER" id="PTHR33175:SF3">
    <property type="entry name" value="DNA-BINDING PROTEIN HU-BETA"/>
    <property type="match status" value="1"/>
</dbReference>
<dbReference type="SMART" id="SM00411">
    <property type="entry name" value="BHL"/>
    <property type="match status" value="1"/>
</dbReference>
<dbReference type="InterPro" id="IPR010992">
    <property type="entry name" value="IHF-like_DNA-bd_dom_sf"/>
</dbReference>
<keyword evidence="2" id="KW-0226">DNA condensation</keyword>
<accession>A0A239BEZ5</accession>
<dbReference type="PRINTS" id="PR01727">
    <property type="entry name" value="DNABINDINGHU"/>
</dbReference>
<sequence length="91" mass="9407">MTKKDLIAKIAEESGDSKATVERVLDSLGSVAAAELLGGGEVPLPGLGKLKAKECKAREGRNPKTGQPLQIAAHTAVKFVAGQELKDALKG</sequence>
<dbReference type="RefSeq" id="WP_089274727.1">
    <property type="nucleotide sequence ID" value="NZ_FZOC01000005.1"/>
</dbReference>
<dbReference type="GO" id="GO:0030261">
    <property type="term" value="P:chromosome condensation"/>
    <property type="evidence" value="ECO:0007669"/>
    <property type="project" value="UniProtKB-KW"/>
</dbReference>
<dbReference type="GO" id="GO:0030527">
    <property type="term" value="F:structural constituent of chromatin"/>
    <property type="evidence" value="ECO:0007669"/>
    <property type="project" value="InterPro"/>
</dbReference>
<reference evidence="5 6" key="1">
    <citation type="submission" date="2017-06" db="EMBL/GenBank/DDBJ databases">
        <authorList>
            <person name="Kim H.J."/>
            <person name="Triplett B.A."/>
        </authorList>
    </citation>
    <scope>NUCLEOTIDE SEQUENCE [LARGE SCALE GENOMIC DNA]</scope>
    <source>
        <strain evidence="5 6">DSM 13116</strain>
    </source>
</reference>
<dbReference type="OrthoDB" id="9799835at2"/>
<keyword evidence="3 5" id="KW-0238">DNA-binding</keyword>